<feature type="compositionally biased region" description="Low complexity" evidence="1">
    <location>
        <begin position="17"/>
        <end position="35"/>
    </location>
</feature>
<name>A0A699TS01_TANCI</name>
<feature type="non-terminal residue" evidence="2">
    <location>
        <position position="210"/>
    </location>
</feature>
<feature type="non-terminal residue" evidence="2">
    <location>
        <position position="1"/>
    </location>
</feature>
<dbReference type="EMBL" id="BKCJ011268749">
    <property type="protein sequence ID" value="GFD12887.1"/>
    <property type="molecule type" value="Genomic_DNA"/>
</dbReference>
<feature type="region of interest" description="Disordered" evidence="1">
    <location>
        <begin position="1"/>
        <end position="84"/>
    </location>
</feature>
<protein>
    <submittedName>
        <fullName evidence="2">Uncharacterized protein</fullName>
    </submittedName>
</protein>
<gene>
    <name evidence="2" type="ORF">Tci_884856</name>
</gene>
<reference evidence="2" key="1">
    <citation type="journal article" date="2019" name="Sci. Rep.">
        <title>Draft genome of Tanacetum cinerariifolium, the natural source of mosquito coil.</title>
        <authorList>
            <person name="Yamashiro T."/>
            <person name="Shiraishi A."/>
            <person name="Satake H."/>
            <person name="Nakayama K."/>
        </authorList>
    </citation>
    <scope>NUCLEOTIDE SEQUENCE</scope>
</reference>
<proteinExistence type="predicted"/>
<accession>A0A699TS01</accession>
<evidence type="ECO:0000313" key="2">
    <source>
        <dbReference type="EMBL" id="GFD12887.1"/>
    </source>
</evidence>
<dbReference type="AlphaFoldDB" id="A0A699TS01"/>
<evidence type="ECO:0000256" key="1">
    <source>
        <dbReference type="SAM" id="MobiDB-lite"/>
    </source>
</evidence>
<feature type="compositionally biased region" description="Pro residues" evidence="1">
    <location>
        <begin position="1"/>
        <end position="16"/>
    </location>
</feature>
<sequence length="210" mass="21873">MPSTAMPPAPTPPAPVADPEASPAAAKEAPQPAVPSRRATKRQRTATPDARSAEPPVKRSTGNPRLRAPPTSAPAAEHDTHRSLTHSADVPTIAWIVEQPTGSHNFFETAALPYTTARAMLSAARALGNPTAQLQATYFVRNWRQSGHPLRMAGSISGPLALLSRTEADGNRGSGVSSASSSAQQLELAMSAIAVTEAITATAGVAYRWA</sequence>
<comment type="caution">
    <text evidence="2">The sequence shown here is derived from an EMBL/GenBank/DDBJ whole genome shotgun (WGS) entry which is preliminary data.</text>
</comment>
<organism evidence="2">
    <name type="scientific">Tanacetum cinerariifolium</name>
    <name type="common">Dalmatian daisy</name>
    <name type="synonym">Chrysanthemum cinerariifolium</name>
    <dbReference type="NCBI Taxonomy" id="118510"/>
    <lineage>
        <taxon>Eukaryota</taxon>
        <taxon>Viridiplantae</taxon>
        <taxon>Streptophyta</taxon>
        <taxon>Embryophyta</taxon>
        <taxon>Tracheophyta</taxon>
        <taxon>Spermatophyta</taxon>
        <taxon>Magnoliopsida</taxon>
        <taxon>eudicotyledons</taxon>
        <taxon>Gunneridae</taxon>
        <taxon>Pentapetalae</taxon>
        <taxon>asterids</taxon>
        <taxon>campanulids</taxon>
        <taxon>Asterales</taxon>
        <taxon>Asteraceae</taxon>
        <taxon>Asteroideae</taxon>
        <taxon>Anthemideae</taxon>
        <taxon>Anthemidinae</taxon>
        <taxon>Tanacetum</taxon>
    </lineage>
</organism>